<evidence type="ECO:0000256" key="2">
    <source>
        <dbReference type="ARBA" id="ARBA00023125"/>
    </source>
</evidence>
<evidence type="ECO:0000313" key="6">
    <source>
        <dbReference type="EMBL" id="KAE8730299.1"/>
    </source>
</evidence>
<dbReference type="Pfam" id="PF02365">
    <property type="entry name" value="NAM"/>
    <property type="match status" value="1"/>
</dbReference>
<reference evidence="6" key="1">
    <citation type="submission" date="2019-09" db="EMBL/GenBank/DDBJ databases">
        <title>Draft genome information of white flower Hibiscus syriacus.</title>
        <authorList>
            <person name="Kim Y.-M."/>
        </authorList>
    </citation>
    <scope>NUCLEOTIDE SEQUENCE [LARGE SCALE GENOMIC DNA]</scope>
    <source>
        <strain evidence="6">YM2019G1</strain>
    </source>
</reference>
<evidence type="ECO:0000259" key="5">
    <source>
        <dbReference type="PROSITE" id="PS51005"/>
    </source>
</evidence>
<dbReference type="EMBL" id="VEPZ02000209">
    <property type="protein sequence ID" value="KAE8730299.1"/>
    <property type="molecule type" value="Genomic_DNA"/>
</dbReference>
<dbReference type="PANTHER" id="PTHR31719">
    <property type="entry name" value="NAC TRANSCRIPTION FACTOR 56"/>
    <property type="match status" value="1"/>
</dbReference>
<keyword evidence="1" id="KW-0805">Transcription regulation</keyword>
<dbReference type="GO" id="GO:0006355">
    <property type="term" value="P:regulation of DNA-templated transcription"/>
    <property type="evidence" value="ECO:0007669"/>
    <property type="project" value="InterPro"/>
</dbReference>
<evidence type="ECO:0000256" key="3">
    <source>
        <dbReference type="ARBA" id="ARBA00023163"/>
    </source>
</evidence>
<evidence type="ECO:0000256" key="1">
    <source>
        <dbReference type="ARBA" id="ARBA00023015"/>
    </source>
</evidence>
<accession>A0A6A3CSU5</accession>
<feature type="domain" description="NAC" evidence="5">
    <location>
        <begin position="14"/>
        <end position="186"/>
    </location>
</feature>
<dbReference type="Gene3D" id="2.170.150.80">
    <property type="entry name" value="NAC domain"/>
    <property type="match status" value="1"/>
</dbReference>
<protein>
    <submittedName>
        <fullName evidence="6">Glycerophosphodiester phosphodiesterase</fullName>
    </submittedName>
</protein>
<evidence type="ECO:0000256" key="4">
    <source>
        <dbReference type="ARBA" id="ARBA00023242"/>
    </source>
</evidence>
<dbReference type="SUPFAM" id="SSF101941">
    <property type="entry name" value="NAC domain"/>
    <property type="match status" value="1"/>
</dbReference>
<dbReference type="InterPro" id="IPR036093">
    <property type="entry name" value="NAC_dom_sf"/>
</dbReference>
<keyword evidence="3" id="KW-0804">Transcription</keyword>
<dbReference type="Proteomes" id="UP000436088">
    <property type="component" value="Unassembled WGS sequence"/>
</dbReference>
<keyword evidence="4" id="KW-0539">Nucleus</keyword>
<comment type="caution">
    <text evidence="6">The sequence shown here is derived from an EMBL/GenBank/DDBJ whole genome shotgun (WGS) entry which is preliminary data.</text>
</comment>
<name>A0A6A3CSU5_HIBSY</name>
<keyword evidence="7" id="KW-1185">Reference proteome</keyword>
<dbReference type="AlphaFoldDB" id="A0A6A3CSU5"/>
<dbReference type="GO" id="GO:0003677">
    <property type="term" value="F:DNA binding"/>
    <property type="evidence" value="ECO:0007669"/>
    <property type="project" value="UniProtKB-KW"/>
</dbReference>
<organism evidence="6 7">
    <name type="scientific">Hibiscus syriacus</name>
    <name type="common">Rose of Sharon</name>
    <dbReference type="NCBI Taxonomy" id="106335"/>
    <lineage>
        <taxon>Eukaryota</taxon>
        <taxon>Viridiplantae</taxon>
        <taxon>Streptophyta</taxon>
        <taxon>Embryophyta</taxon>
        <taxon>Tracheophyta</taxon>
        <taxon>Spermatophyta</taxon>
        <taxon>Magnoliopsida</taxon>
        <taxon>eudicotyledons</taxon>
        <taxon>Gunneridae</taxon>
        <taxon>Pentapetalae</taxon>
        <taxon>rosids</taxon>
        <taxon>malvids</taxon>
        <taxon>Malvales</taxon>
        <taxon>Malvaceae</taxon>
        <taxon>Malvoideae</taxon>
        <taxon>Hibiscus</taxon>
    </lineage>
</organism>
<keyword evidence="2" id="KW-0238">DNA-binding</keyword>
<sequence length="207" mass="23532">MEGQNFVVNGVVKMPIGYRFRPTDEELEVHYLKRKALNLPLPASVIPEFDVMQTNIIVNIVWVSGDVKENKYFFNKSELGGRHDIRATLEVAMASERPCRSPWHPSDLWGRHARRSSCTPGDLVGRHVLRVTYPRTVALGCPRIARSDGLGCPACWGVHGDLTPSALKHCIEGSSHWRKMKKIRVSEFHEEERSYMRIGVFLYCSQG</sequence>
<evidence type="ECO:0000313" key="7">
    <source>
        <dbReference type="Proteomes" id="UP000436088"/>
    </source>
</evidence>
<proteinExistence type="predicted"/>
<dbReference type="PROSITE" id="PS51005">
    <property type="entry name" value="NAC"/>
    <property type="match status" value="1"/>
</dbReference>
<dbReference type="InterPro" id="IPR003441">
    <property type="entry name" value="NAC-dom"/>
</dbReference>
<gene>
    <name evidence="6" type="ORF">F3Y22_tig00003041pilonHSYRG01324</name>
</gene>
<dbReference type="PANTHER" id="PTHR31719:SF176">
    <property type="entry name" value="NAC DOMAIN CONTAINING PROTEIN 84"/>
    <property type="match status" value="1"/>
</dbReference>